<dbReference type="Pfam" id="PF00155">
    <property type="entry name" value="Aminotran_1_2"/>
    <property type="match status" value="1"/>
</dbReference>
<dbReference type="SUPFAM" id="SSF53383">
    <property type="entry name" value="PLP-dependent transferases"/>
    <property type="match status" value="1"/>
</dbReference>
<dbReference type="RefSeq" id="WP_119444431.1">
    <property type="nucleotide sequence ID" value="NZ_CP032317.1"/>
</dbReference>
<dbReference type="InterPro" id="IPR015424">
    <property type="entry name" value="PyrdxlP-dep_Trfase"/>
</dbReference>
<dbReference type="InterPro" id="IPR015422">
    <property type="entry name" value="PyrdxlP-dep_Trfase_small"/>
</dbReference>
<dbReference type="GO" id="GO:0030170">
    <property type="term" value="F:pyridoxal phosphate binding"/>
    <property type="evidence" value="ECO:0007669"/>
    <property type="project" value="InterPro"/>
</dbReference>
<dbReference type="PANTHER" id="PTHR13693:SF77">
    <property type="entry name" value="8-AMINO-7-OXONONANOATE SYNTHASE"/>
    <property type="match status" value="1"/>
</dbReference>
<dbReference type="GO" id="GO:0009102">
    <property type="term" value="P:biotin biosynthetic process"/>
    <property type="evidence" value="ECO:0007669"/>
    <property type="project" value="TreeGrafter"/>
</dbReference>
<dbReference type="AlphaFoldDB" id="A0A3B7R030"/>
<keyword evidence="5 6" id="KW-0663">Pyridoxal phosphate</keyword>
<comment type="pathway">
    <text evidence="2">Lipid metabolism.</text>
</comment>
<protein>
    <submittedName>
        <fullName evidence="8">8-amino-7-oxononanoate synthase</fullName>
    </submittedName>
</protein>
<dbReference type="InterPro" id="IPR050087">
    <property type="entry name" value="AON_synthase_class-II"/>
</dbReference>
<evidence type="ECO:0000313" key="8">
    <source>
        <dbReference type="EMBL" id="AYA36853.1"/>
    </source>
</evidence>
<evidence type="ECO:0000256" key="4">
    <source>
        <dbReference type="ARBA" id="ARBA00022679"/>
    </source>
</evidence>
<dbReference type="InterPro" id="IPR004839">
    <property type="entry name" value="Aminotransferase_I/II_large"/>
</dbReference>
<dbReference type="InterPro" id="IPR015421">
    <property type="entry name" value="PyrdxlP-dep_Trfase_major"/>
</dbReference>
<accession>A0A3B7R030</accession>
<feature type="domain" description="Aminotransferase class I/classII large" evidence="7">
    <location>
        <begin position="32"/>
        <end position="376"/>
    </location>
</feature>
<name>A0A3B7R030_9BACT</name>
<dbReference type="PANTHER" id="PTHR13693">
    <property type="entry name" value="CLASS II AMINOTRANSFERASE/8-AMINO-7-OXONONANOATE SYNTHASE"/>
    <property type="match status" value="1"/>
</dbReference>
<keyword evidence="4" id="KW-0808">Transferase</keyword>
<evidence type="ECO:0000256" key="6">
    <source>
        <dbReference type="RuleBase" id="RU003693"/>
    </source>
</evidence>
<comment type="similarity">
    <text evidence="3">Belongs to the class-II pyridoxal-phosphate-dependent aminotransferase family. BioF subfamily.</text>
</comment>
<dbReference type="GO" id="GO:0016740">
    <property type="term" value="F:transferase activity"/>
    <property type="evidence" value="ECO:0007669"/>
    <property type="project" value="UniProtKB-KW"/>
</dbReference>
<dbReference type="Proteomes" id="UP000262802">
    <property type="component" value="Chromosome"/>
</dbReference>
<evidence type="ECO:0000256" key="2">
    <source>
        <dbReference type="ARBA" id="ARBA00005189"/>
    </source>
</evidence>
<dbReference type="EMBL" id="CP032317">
    <property type="protein sequence ID" value="AYA36853.1"/>
    <property type="molecule type" value="Genomic_DNA"/>
</dbReference>
<gene>
    <name evidence="8" type="ORF">D3Y59_07150</name>
</gene>
<organism evidence="8 9">
    <name type="scientific">Hymenobacter oligotrophus</name>
    <dbReference type="NCBI Taxonomy" id="2319843"/>
    <lineage>
        <taxon>Bacteria</taxon>
        <taxon>Pseudomonadati</taxon>
        <taxon>Bacteroidota</taxon>
        <taxon>Cytophagia</taxon>
        <taxon>Cytophagales</taxon>
        <taxon>Hymenobacteraceae</taxon>
        <taxon>Hymenobacter</taxon>
    </lineage>
</organism>
<evidence type="ECO:0000313" key="9">
    <source>
        <dbReference type="Proteomes" id="UP000262802"/>
    </source>
</evidence>
<evidence type="ECO:0000256" key="3">
    <source>
        <dbReference type="ARBA" id="ARBA00010008"/>
    </source>
</evidence>
<dbReference type="Gene3D" id="3.90.1150.10">
    <property type="entry name" value="Aspartate Aminotransferase, domain 1"/>
    <property type="match status" value="1"/>
</dbReference>
<dbReference type="OrthoDB" id="9807157at2"/>
<sequence>MASPLLSRLAQQLQQREAEGTRRQLTLPAQGLVDFASNDYLGLARSPQLTAALQQAAAQATSIGSTGARLLTGNSADAEALEAKIAAFHGTEAALLFNSGYTANLGFFSAVPRRGDVILYDEASHASVKEGIRSSFATAYSFRHNNVAGLRRRLHQQPGTGVVFVAVEAVYSMGGDAAPLTELAAACAEYGAQLVVDEAHSMGVHGANGEGLVTELGLDDQVLARVVTFGKALGSQGAAVIGSAVLRDYLLNFSRPFIYTTSLPPLTLAGLAAAYEQLPHLGAERQQLFALSAYLRQRVAAVPGVQVPPESQVIHPIRLPNATPAQVRAVALAVQQAGFDVRAIVPPTVPAGQQCLRAIVHAYNTTAEIDAFADALRAALAAA</sequence>
<dbReference type="KEGG" id="hyh:D3Y59_07150"/>
<dbReference type="Gene3D" id="3.40.640.10">
    <property type="entry name" value="Type I PLP-dependent aspartate aminotransferase-like (Major domain)"/>
    <property type="match status" value="1"/>
</dbReference>
<evidence type="ECO:0000256" key="1">
    <source>
        <dbReference type="ARBA" id="ARBA00001933"/>
    </source>
</evidence>
<dbReference type="InterPro" id="IPR001917">
    <property type="entry name" value="Aminotrans_II_pyridoxalP_BS"/>
</dbReference>
<evidence type="ECO:0000256" key="5">
    <source>
        <dbReference type="ARBA" id="ARBA00022898"/>
    </source>
</evidence>
<keyword evidence="9" id="KW-1185">Reference proteome</keyword>
<proteinExistence type="inferred from homology"/>
<dbReference type="PROSITE" id="PS00599">
    <property type="entry name" value="AA_TRANSFER_CLASS_2"/>
    <property type="match status" value="1"/>
</dbReference>
<evidence type="ECO:0000259" key="7">
    <source>
        <dbReference type="Pfam" id="PF00155"/>
    </source>
</evidence>
<comment type="cofactor">
    <cofactor evidence="1 6">
        <name>pyridoxal 5'-phosphate</name>
        <dbReference type="ChEBI" id="CHEBI:597326"/>
    </cofactor>
</comment>
<reference evidence="8 9" key="1">
    <citation type="submission" date="2018-09" db="EMBL/GenBank/DDBJ databases">
        <title>Hymenobacter medium sp. nov., isolated from R2A medium.</title>
        <authorList>
            <person name="Yingchao G."/>
        </authorList>
    </citation>
    <scope>NUCLEOTIDE SEQUENCE [LARGE SCALE GENOMIC DNA]</scope>
    <source>
        <strain evidence="9">sh-6</strain>
    </source>
</reference>